<dbReference type="SMART" id="SM01270">
    <property type="entry name" value="Longin"/>
    <property type="match status" value="1"/>
</dbReference>
<dbReference type="AlphaFoldDB" id="A0A9Q0BJY2"/>
<dbReference type="Gene3D" id="1.20.5.110">
    <property type="match status" value="1"/>
</dbReference>
<comment type="subcellular location">
    <subcellularLocation>
        <location evidence="7">Endomembrane system</location>
        <topology evidence="7">Lipid-anchor</topology>
        <orientation evidence="7">Cytoplasmic side</orientation>
    </subcellularLocation>
</comment>
<sequence>MVKLFALSIFHKGASEARLLKTTADLQSFSFFQRGTVNEFMTFASKTIVERTQPALRQSVKQDAYMCHVYVRADSLAGVLIADHEYPHRVAHTLITKILDDFTAKVSADQWPNGTEATISFDLLPAFLARYQNPVEADPLTKMQNDLDETKIILKNTIEAVLERGEKLDDMVSKSEKLSLQSKAFYKTAKRLTPAAASPRQAGDGSQPSHSLLL</sequence>
<dbReference type="Proteomes" id="UP001059596">
    <property type="component" value="Unassembled WGS sequence"/>
</dbReference>
<dbReference type="SUPFAM" id="SSF58038">
    <property type="entry name" value="SNARE fusion complex"/>
    <property type="match status" value="1"/>
</dbReference>
<evidence type="ECO:0000259" key="10">
    <source>
        <dbReference type="PROSITE" id="PS50859"/>
    </source>
</evidence>
<dbReference type="Pfam" id="PF00957">
    <property type="entry name" value="Synaptobrevin"/>
    <property type="match status" value="1"/>
</dbReference>
<feature type="domain" description="Longin" evidence="10">
    <location>
        <begin position="9"/>
        <end position="125"/>
    </location>
</feature>
<dbReference type="EMBL" id="JAMKOV010000040">
    <property type="protein sequence ID" value="KAI8035267.1"/>
    <property type="molecule type" value="Genomic_DNA"/>
</dbReference>
<accession>A0A9Q0BJY2</accession>
<evidence type="ECO:0000256" key="7">
    <source>
        <dbReference type="ARBA" id="ARBA00046278"/>
    </source>
</evidence>
<keyword evidence="3" id="KW-0472">Membrane</keyword>
<evidence type="ECO:0000313" key="13">
    <source>
        <dbReference type="Proteomes" id="UP001059596"/>
    </source>
</evidence>
<dbReference type="CDD" id="cd14824">
    <property type="entry name" value="Longin"/>
    <property type="match status" value="1"/>
</dbReference>
<evidence type="ECO:0000256" key="3">
    <source>
        <dbReference type="ARBA" id="ARBA00023136"/>
    </source>
</evidence>
<evidence type="ECO:0000256" key="9">
    <source>
        <dbReference type="SAM" id="MobiDB-lite"/>
    </source>
</evidence>
<dbReference type="InterPro" id="IPR010908">
    <property type="entry name" value="Longin_dom"/>
</dbReference>
<dbReference type="PANTHER" id="PTHR45806">
    <property type="entry name" value="SYNAPTOBREVIN HOMOLOG YKT6"/>
    <property type="match status" value="1"/>
</dbReference>
<dbReference type="GO" id="GO:0005794">
    <property type="term" value="C:Golgi apparatus"/>
    <property type="evidence" value="ECO:0007669"/>
    <property type="project" value="TreeGrafter"/>
</dbReference>
<keyword evidence="5" id="KW-0449">Lipoprotein</keyword>
<comment type="caution">
    <text evidence="12">The sequence shown here is derived from an EMBL/GenBank/DDBJ whole genome shotgun (WGS) entry which is preliminary data.</text>
</comment>
<keyword evidence="8" id="KW-0175">Coiled coil</keyword>
<evidence type="ECO:0000256" key="8">
    <source>
        <dbReference type="PROSITE-ProRule" id="PRU00290"/>
    </source>
</evidence>
<evidence type="ECO:0000313" key="12">
    <source>
        <dbReference type="EMBL" id="KAI8035267.1"/>
    </source>
</evidence>
<dbReference type="PROSITE" id="PS50859">
    <property type="entry name" value="LONGIN"/>
    <property type="match status" value="1"/>
</dbReference>
<comment type="similarity">
    <text evidence="1">Belongs to the synaptobrevin family.</text>
</comment>
<organism evidence="12 13">
    <name type="scientific">Drosophila gunungcola</name>
    <name type="common">fruit fly</name>
    <dbReference type="NCBI Taxonomy" id="103775"/>
    <lineage>
        <taxon>Eukaryota</taxon>
        <taxon>Metazoa</taxon>
        <taxon>Ecdysozoa</taxon>
        <taxon>Arthropoda</taxon>
        <taxon>Hexapoda</taxon>
        <taxon>Insecta</taxon>
        <taxon>Pterygota</taxon>
        <taxon>Neoptera</taxon>
        <taxon>Endopterygota</taxon>
        <taxon>Diptera</taxon>
        <taxon>Brachycera</taxon>
        <taxon>Muscomorpha</taxon>
        <taxon>Ephydroidea</taxon>
        <taxon>Drosophilidae</taxon>
        <taxon>Drosophila</taxon>
        <taxon>Sophophora</taxon>
    </lineage>
</organism>
<feature type="region of interest" description="Disordered" evidence="9">
    <location>
        <begin position="195"/>
        <end position="214"/>
    </location>
</feature>
<dbReference type="Pfam" id="PF13774">
    <property type="entry name" value="Longin"/>
    <property type="match status" value="1"/>
</dbReference>
<keyword evidence="13" id="KW-1185">Reference proteome</keyword>
<dbReference type="GO" id="GO:0006888">
    <property type="term" value="P:endoplasmic reticulum to Golgi vesicle-mediated transport"/>
    <property type="evidence" value="ECO:0007669"/>
    <property type="project" value="TreeGrafter"/>
</dbReference>
<dbReference type="PROSITE" id="PS50892">
    <property type="entry name" value="V_SNARE"/>
    <property type="match status" value="1"/>
</dbReference>
<evidence type="ECO:0000256" key="4">
    <source>
        <dbReference type="ARBA" id="ARBA00023139"/>
    </source>
</evidence>
<dbReference type="InterPro" id="IPR042855">
    <property type="entry name" value="V_SNARE_CC"/>
</dbReference>
<keyword evidence="2" id="KW-0488">Methylation</keyword>
<dbReference type="InterPro" id="IPR011012">
    <property type="entry name" value="Longin-like_dom_sf"/>
</dbReference>
<feature type="compositionally biased region" description="Polar residues" evidence="9">
    <location>
        <begin position="204"/>
        <end position="214"/>
    </location>
</feature>
<feature type="domain" description="V-SNARE coiled-coil homology" evidence="11">
    <location>
        <begin position="139"/>
        <end position="199"/>
    </location>
</feature>
<protein>
    <recommendedName>
        <fullName evidence="14">Synaptobrevin homolog YKT6</fullName>
    </recommendedName>
</protein>
<dbReference type="Gene3D" id="3.30.450.50">
    <property type="entry name" value="Longin domain"/>
    <property type="match status" value="1"/>
</dbReference>
<dbReference type="FunFam" id="3.30.450.50:FF:000013">
    <property type="entry name" value="Synaptobrevin homolog YKT6"/>
    <property type="match status" value="1"/>
</dbReference>
<evidence type="ECO:0000256" key="6">
    <source>
        <dbReference type="ARBA" id="ARBA00023289"/>
    </source>
</evidence>
<name>A0A9Q0BJY2_9MUSC</name>
<keyword evidence="6" id="KW-0636">Prenylation</keyword>
<reference evidence="12" key="1">
    <citation type="journal article" date="2023" name="Genome Biol. Evol.">
        <title>Long-read-based Genome Assembly of Drosophila gunungcola Reveals Fewer Chemosensory Genes in Flower-breeding Species.</title>
        <authorList>
            <person name="Negi A."/>
            <person name="Liao B.Y."/>
            <person name="Yeh S.D."/>
        </authorList>
    </citation>
    <scope>NUCLEOTIDE SEQUENCE</scope>
    <source>
        <strain evidence="12">Sukarami</strain>
    </source>
</reference>
<dbReference type="PANTHER" id="PTHR45806:SF1">
    <property type="entry name" value="SYNAPTOBREVIN HOMOLOG YKT6"/>
    <property type="match status" value="1"/>
</dbReference>
<evidence type="ECO:0008006" key="14">
    <source>
        <dbReference type="Google" id="ProtNLM"/>
    </source>
</evidence>
<evidence type="ECO:0000256" key="2">
    <source>
        <dbReference type="ARBA" id="ARBA00022481"/>
    </source>
</evidence>
<dbReference type="SUPFAM" id="SSF64356">
    <property type="entry name" value="SNARE-like"/>
    <property type="match status" value="1"/>
</dbReference>
<keyword evidence="4" id="KW-0564">Palmitate</keyword>
<gene>
    <name evidence="12" type="ORF">M5D96_011924</name>
</gene>
<proteinExistence type="inferred from homology"/>
<dbReference type="GO" id="GO:0005484">
    <property type="term" value="F:SNAP receptor activity"/>
    <property type="evidence" value="ECO:0007669"/>
    <property type="project" value="TreeGrafter"/>
</dbReference>
<evidence type="ECO:0000256" key="5">
    <source>
        <dbReference type="ARBA" id="ARBA00023288"/>
    </source>
</evidence>
<evidence type="ECO:0000259" key="11">
    <source>
        <dbReference type="PROSITE" id="PS50892"/>
    </source>
</evidence>
<evidence type="ECO:0000256" key="1">
    <source>
        <dbReference type="ARBA" id="ARBA00008025"/>
    </source>
</evidence>